<evidence type="ECO:0000313" key="3">
    <source>
        <dbReference type="EMBL" id="RQG93439.1"/>
    </source>
</evidence>
<dbReference type="EMBL" id="REGA01000014">
    <property type="protein sequence ID" value="RQG93439.1"/>
    <property type="molecule type" value="Genomic_DNA"/>
</dbReference>
<keyword evidence="2" id="KW-0472">Membrane</keyword>
<dbReference type="OrthoDB" id="206100at2157"/>
<evidence type="ECO:0000313" key="4">
    <source>
        <dbReference type="Proteomes" id="UP000282323"/>
    </source>
</evidence>
<dbReference type="RefSeq" id="WP_124196517.1">
    <property type="nucleotide sequence ID" value="NZ_REGA01000014.1"/>
</dbReference>
<feature type="compositionally biased region" description="Acidic residues" evidence="1">
    <location>
        <begin position="136"/>
        <end position="146"/>
    </location>
</feature>
<keyword evidence="2" id="KW-0812">Transmembrane</keyword>
<feature type="transmembrane region" description="Helical" evidence="2">
    <location>
        <begin position="65"/>
        <end position="87"/>
    </location>
</feature>
<comment type="caution">
    <text evidence="3">The sequence shown here is derived from an EMBL/GenBank/DDBJ whole genome shotgun (WGS) entry which is preliminary data.</text>
</comment>
<feature type="transmembrane region" description="Helical" evidence="2">
    <location>
        <begin position="107"/>
        <end position="125"/>
    </location>
</feature>
<feature type="region of interest" description="Disordered" evidence="1">
    <location>
        <begin position="132"/>
        <end position="152"/>
    </location>
</feature>
<keyword evidence="4" id="KW-1185">Reference proteome</keyword>
<dbReference type="Proteomes" id="UP000282323">
    <property type="component" value="Unassembled WGS sequence"/>
</dbReference>
<name>A0A3N6P5K8_NATCH</name>
<reference evidence="3 4" key="1">
    <citation type="submission" date="2018-10" db="EMBL/GenBank/DDBJ databases">
        <title>Natrarchaeobius chitinivorans gen. nov., sp. nov., and Natrarchaeobius haloalkaliphilus sp. nov., alkaliphilic, chitin-utilizing haloarchaea from hypersaline alkaline lakes.</title>
        <authorList>
            <person name="Sorokin D.Y."/>
            <person name="Elcheninov A.G."/>
            <person name="Kostrikina N.A."/>
            <person name="Bale N.J."/>
            <person name="Sinninghe Damste J.S."/>
            <person name="Khijniak T.V."/>
            <person name="Kublanov I.V."/>
            <person name="Toshchakov S.V."/>
        </authorList>
    </citation>
    <scope>NUCLEOTIDE SEQUENCE [LARGE SCALE GENOMIC DNA]</scope>
    <source>
        <strain evidence="3 4">AArcht4T</strain>
    </source>
</reference>
<proteinExistence type="predicted"/>
<keyword evidence="2" id="KW-1133">Transmembrane helix</keyword>
<feature type="transmembrane region" description="Helical" evidence="2">
    <location>
        <begin position="12"/>
        <end position="29"/>
    </location>
</feature>
<organism evidence="3 4">
    <name type="scientific">Natrarchaeobius chitinivorans</name>
    <dbReference type="NCBI Taxonomy" id="1679083"/>
    <lineage>
        <taxon>Archaea</taxon>
        <taxon>Methanobacteriati</taxon>
        <taxon>Methanobacteriota</taxon>
        <taxon>Stenosarchaea group</taxon>
        <taxon>Halobacteria</taxon>
        <taxon>Halobacteriales</taxon>
        <taxon>Natrialbaceae</taxon>
        <taxon>Natrarchaeobius</taxon>
    </lineage>
</organism>
<protein>
    <submittedName>
        <fullName evidence="3">Uncharacterized protein</fullName>
    </submittedName>
</protein>
<evidence type="ECO:0000256" key="1">
    <source>
        <dbReference type="SAM" id="MobiDB-lite"/>
    </source>
</evidence>
<gene>
    <name evidence="3" type="ORF">EA473_15560</name>
</gene>
<dbReference type="AlphaFoldDB" id="A0A3N6P5K8"/>
<accession>A0A3N6P5K8</accession>
<sequence>MHDVISTTLRSNRLLLAVSFACFAVAGVANVTVDAVAPTIGATALAVVGVYCVARYASRVTRQTLAHLSLAFWVGFLLVAGIHAVGIETVATAVPGPADSLGLSLSAITWATLLTACSATTFLGFREYSASPGTDVPDEQVLEGETSDYSTR</sequence>
<feature type="transmembrane region" description="Helical" evidence="2">
    <location>
        <begin position="35"/>
        <end position="53"/>
    </location>
</feature>
<evidence type="ECO:0000256" key="2">
    <source>
        <dbReference type="SAM" id="Phobius"/>
    </source>
</evidence>